<feature type="compositionally biased region" description="Polar residues" evidence="8">
    <location>
        <begin position="1111"/>
        <end position="1129"/>
    </location>
</feature>
<evidence type="ECO:0000256" key="4">
    <source>
        <dbReference type="ARBA" id="ARBA00022490"/>
    </source>
</evidence>
<feature type="compositionally biased region" description="Acidic residues" evidence="8">
    <location>
        <begin position="284"/>
        <end position="299"/>
    </location>
</feature>
<evidence type="ECO:0000256" key="8">
    <source>
        <dbReference type="SAM" id="MobiDB-lite"/>
    </source>
</evidence>
<dbReference type="Proteomes" id="UP000664534">
    <property type="component" value="Unassembled WGS sequence"/>
</dbReference>
<name>A0A8H3IRC5_9LECA</name>
<feature type="region of interest" description="Disordered" evidence="8">
    <location>
        <begin position="194"/>
        <end position="439"/>
    </location>
</feature>
<feature type="compositionally biased region" description="Basic and acidic residues" evidence="8">
    <location>
        <begin position="681"/>
        <end position="706"/>
    </location>
</feature>
<feature type="region of interest" description="Disordered" evidence="8">
    <location>
        <begin position="152"/>
        <end position="181"/>
    </location>
</feature>
<feature type="compositionally biased region" description="Polar residues" evidence="8">
    <location>
        <begin position="738"/>
        <end position="750"/>
    </location>
</feature>
<keyword evidence="7" id="KW-0539">Nucleus</keyword>
<keyword evidence="5" id="KW-0159">Chromosome partition</keyword>
<dbReference type="PANTHER" id="PTHR13142">
    <property type="entry name" value="INNER CENTROMERE PROTEIN"/>
    <property type="match status" value="1"/>
</dbReference>
<feature type="compositionally biased region" description="Basic and acidic residues" evidence="8">
    <location>
        <begin position="215"/>
        <end position="242"/>
    </location>
</feature>
<evidence type="ECO:0000313" key="11">
    <source>
        <dbReference type="Proteomes" id="UP000664534"/>
    </source>
</evidence>
<comment type="subcellular location">
    <subcellularLocation>
        <location evidence="2">Cytoplasm</location>
        <location evidence="2">Cytoskeleton</location>
        <location evidence="2">Spindle</location>
    </subcellularLocation>
    <subcellularLocation>
        <location evidence="1">Nucleus</location>
    </subcellularLocation>
</comment>
<feature type="domain" description="Inner centromere protein ARK-binding" evidence="9">
    <location>
        <begin position="1190"/>
        <end position="1248"/>
    </location>
</feature>
<dbReference type="InterPro" id="IPR005635">
    <property type="entry name" value="Inner_centromere_prot_ARK-bd"/>
</dbReference>
<feature type="region of interest" description="Disordered" evidence="8">
    <location>
        <begin position="648"/>
        <end position="1219"/>
    </location>
</feature>
<dbReference type="EMBL" id="CAJPDT010000057">
    <property type="protein sequence ID" value="CAF9930490.1"/>
    <property type="molecule type" value="Genomic_DNA"/>
</dbReference>
<keyword evidence="6" id="KW-0206">Cytoskeleton</keyword>
<proteinExistence type="inferred from homology"/>
<comment type="similarity">
    <text evidence="3">Belongs to the INCENP family.</text>
</comment>
<feature type="compositionally biased region" description="Low complexity" evidence="8">
    <location>
        <begin position="853"/>
        <end position="872"/>
    </location>
</feature>
<keyword evidence="11" id="KW-1185">Reference proteome</keyword>
<feature type="compositionally biased region" description="Basic and acidic residues" evidence="8">
    <location>
        <begin position="883"/>
        <end position="963"/>
    </location>
</feature>
<evidence type="ECO:0000256" key="5">
    <source>
        <dbReference type="ARBA" id="ARBA00022829"/>
    </source>
</evidence>
<sequence length="1295" mass="143536">MAAVRSRAQQIGSQQWINDENDQVTQFCTQEAEDFAFSARNEVEWLNEHMAEIFSNNQVYQWQSGEMLDSLTADRNVTEIFKTPGKLRGKTPRTARKRNPLEIREVSISEPSYQRFLMKLQPLTDVFLTNAQRANTPSHKTSPTRVVPAFQVAEDPSVPVETEKKTSTSTDSGYHGIPEDDMDIDQDMAVVPSSAETHDTLQDFPPKSPLRGHQRVADESERHSTTERSFHSAKEEFPKRDVTIASPKKNEPPIADLGDPANPTKAPSPELGRPVLDQLPVDTIEVDMLEKDLEEDFAVDESRSPSQGSSPARPLVRKSSLTFAALPAREPLTTKKSIGARTSRTSHLDQSKTRGSFLGRFTGGKSLGGSKQPEHDEKDENNDDLDDDMEKPALLREESDGDSKMAQLHNKSSTQRLHDRINMLGKSQPPRPTKSIPAAAAVTALSYPELPNPELQTETAPQIFLLPSKTVNAPISNDEDDDDWIQSPKVLPYASNRPQLPKSMSADVMEDIRGKQTIGGQSFGHSRNDEPAKRTLSPVRHAQAQSQSSGQWLSRPATASQSTSPAKVAEHAAPKALDGTNASVWNSSTPPKQSTTPFGSPSSRRYVDGPLSASKSKLQSIMKTARGLFSSSAGVSAQARMETLSPLATGTYGDRQGPLINNALGSKATKDDLNKAVSVTDVRKTRSSTEKEERRKESEARERLPSDEELEDARDMQNPTFVTQKLAQPQGPPGEAAQLQTKPTRQSPRKTQTHEGPKAQPDVAEDDLTSHPMGPPVSHAPTLQSQLQKPSNARRPVKPAKETVPKPKPQPVAIRVGTLSQRIPLSNAALSSSLQESLPQSQPKQPADGRKPSNISLQTSASNSSLKSSATSVAPKPKALLAAERKKEQDEREAQRKLDQKREIERKRAAQQEESRRQEQLQRQEAERQRERERAAAAEDPKKIAQKQAIEKRRMELNKKEQQQRVPQRPGMDQAPMSQQAHVTSTSRPDLGGARPPSRLHNVPPPHPSFPNAHPQNLVKPANKRIFNPDTDDEPPRQARPQGGPSYQQNDGKRRRTEDEDLQEIRVRPTMAPPIRQSGIRKDGHKASMFSSNYTTAPPPAPHHHNAPSLLKTTTASQAYQQHVHQNQMPRPGHHPDMAKYTNGKIPFAEAPNPPQANHKTPLPSKLAPPPSKASPHYQNGENIHLEDIPTESESDSEDEAEKAKKGANLPEWAQSPQLRQLLMTQDENMDADAVFGPVASPHMEEMFKERHHRFRSRTSSANWAGADRLTEEEIRRDVEARQRLRREGGWTFGL</sequence>
<feature type="compositionally biased region" description="Acidic residues" evidence="8">
    <location>
        <begin position="1189"/>
        <end position="1201"/>
    </location>
</feature>
<feature type="compositionally biased region" description="Polar residues" evidence="8">
    <location>
        <begin position="580"/>
        <end position="603"/>
    </location>
</feature>
<feature type="compositionally biased region" description="Polar residues" evidence="8">
    <location>
        <begin position="976"/>
        <end position="988"/>
    </location>
</feature>
<dbReference type="GO" id="GO:0007059">
    <property type="term" value="P:chromosome segregation"/>
    <property type="evidence" value="ECO:0007669"/>
    <property type="project" value="UniProtKB-KW"/>
</dbReference>
<dbReference type="PANTHER" id="PTHR13142:SF1">
    <property type="entry name" value="INNER CENTROMERE PROTEIN"/>
    <property type="match status" value="1"/>
</dbReference>
<feature type="compositionally biased region" description="Basic and acidic residues" evidence="8">
    <location>
        <begin position="390"/>
        <end position="403"/>
    </location>
</feature>
<feature type="compositionally biased region" description="Polar residues" evidence="8">
    <location>
        <begin position="781"/>
        <end position="791"/>
    </location>
</feature>
<feature type="compositionally biased region" description="Acidic residues" evidence="8">
    <location>
        <begin position="379"/>
        <end position="389"/>
    </location>
</feature>
<evidence type="ECO:0000256" key="2">
    <source>
        <dbReference type="ARBA" id="ARBA00004186"/>
    </source>
</evidence>
<protein>
    <recommendedName>
        <fullName evidence="9">Inner centromere protein ARK-binding domain-containing protein</fullName>
    </recommendedName>
</protein>
<reference evidence="10" key="1">
    <citation type="submission" date="2021-03" db="EMBL/GenBank/DDBJ databases">
        <authorList>
            <person name="Tagirdzhanova G."/>
        </authorList>
    </citation>
    <scope>NUCLEOTIDE SEQUENCE</scope>
</reference>
<evidence type="ECO:0000256" key="6">
    <source>
        <dbReference type="ARBA" id="ARBA00023212"/>
    </source>
</evidence>
<evidence type="ECO:0000259" key="9">
    <source>
        <dbReference type="Pfam" id="PF03941"/>
    </source>
</evidence>
<evidence type="ECO:0000256" key="7">
    <source>
        <dbReference type="ARBA" id="ARBA00023242"/>
    </source>
</evidence>
<dbReference type="Pfam" id="PF03941">
    <property type="entry name" value="INCENP_ARK-bind"/>
    <property type="match status" value="1"/>
</dbReference>
<dbReference type="OrthoDB" id="6123at2759"/>
<feature type="compositionally biased region" description="Low complexity" evidence="8">
    <location>
        <begin position="824"/>
        <end position="846"/>
    </location>
</feature>
<feature type="compositionally biased region" description="Polar residues" evidence="8">
    <location>
        <begin position="334"/>
        <end position="345"/>
    </location>
</feature>
<dbReference type="GO" id="GO:0005634">
    <property type="term" value="C:nucleus"/>
    <property type="evidence" value="ECO:0007669"/>
    <property type="project" value="UniProtKB-SubCell"/>
</dbReference>
<accession>A0A8H3IRC5</accession>
<evidence type="ECO:0000313" key="10">
    <source>
        <dbReference type="EMBL" id="CAF9930490.1"/>
    </source>
</evidence>
<keyword evidence="4" id="KW-0963">Cytoplasm</keyword>
<evidence type="ECO:0000256" key="3">
    <source>
        <dbReference type="ARBA" id="ARBA00010042"/>
    </source>
</evidence>
<feature type="region of interest" description="Disordered" evidence="8">
    <location>
        <begin position="472"/>
        <end position="615"/>
    </location>
</feature>
<gene>
    <name evidence="10" type="ORF">IMSHALPRED_008193</name>
</gene>
<organism evidence="10 11">
    <name type="scientific">Imshaugia aleurites</name>
    <dbReference type="NCBI Taxonomy" id="172621"/>
    <lineage>
        <taxon>Eukaryota</taxon>
        <taxon>Fungi</taxon>
        <taxon>Dikarya</taxon>
        <taxon>Ascomycota</taxon>
        <taxon>Pezizomycotina</taxon>
        <taxon>Lecanoromycetes</taxon>
        <taxon>OSLEUM clade</taxon>
        <taxon>Lecanoromycetidae</taxon>
        <taxon>Lecanorales</taxon>
        <taxon>Lecanorineae</taxon>
        <taxon>Parmeliaceae</taxon>
        <taxon>Imshaugia</taxon>
    </lineage>
</organism>
<comment type="caution">
    <text evidence="10">The sequence shown here is derived from an EMBL/GenBank/DDBJ whole genome shotgun (WGS) entry which is preliminary data.</text>
</comment>
<dbReference type="Gene3D" id="6.10.250.2990">
    <property type="match status" value="1"/>
</dbReference>
<feature type="compositionally biased region" description="Polar residues" evidence="8">
    <location>
        <begin position="717"/>
        <end position="727"/>
    </location>
</feature>
<dbReference type="GO" id="GO:0005819">
    <property type="term" value="C:spindle"/>
    <property type="evidence" value="ECO:0007669"/>
    <property type="project" value="UniProtKB-SubCell"/>
</dbReference>
<feature type="compositionally biased region" description="Polar residues" evidence="8">
    <location>
        <begin position="543"/>
        <end position="565"/>
    </location>
</feature>
<evidence type="ECO:0000256" key="1">
    <source>
        <dbReference type="ARBA" id="ARBA00004123"/>
    </source>
</evidence>